<comment type="caution">
    <text evidence="3">The sequence shown here is derived from an EMBL/GenBank/DDBJ whole genome shotgun (WGS) entry which is preliminary data.</text>
</comment>
<evidence type="ECO:0000259" key="1">
    <source>
        <dbReference type="Pfam" id="PF01636"/>
    </source>
</evidence>
<protein>
    <recommendedName>
        <fullName evidence="5">Heterokaryon incompatibility domain-containing protein</fullName>
    </recommendedName>
</protein>
<feature type="domain" description="Heterokaryon incompatibility" evidence="2">
    <location>
        <begin position="533"/>
        <end position="652"/>
    </location>
</feature>
<proteinExistence type="predicted"/>
<dbReference type="EMBL" id="JAHCVI010000006">
    <property type="protein sequence ID" value="KAG7284242.1"/>
    <property type="molecule type" value="Genomic_DNA"/>
</dbReference>
<dbReference type="Proteomes" id="UP001197093">
    <property type="component" value="Unassembled WGS sequence"/>
</dbReference>
<feature type="domain" description="Aminoglycoside phosphotransferase" evidence="1">
    <location>
        <begin position="47"/>
        <end position="321"/>
    </location>
</feature>
<dbReference type="Gene3D" id="3.30.200.20">
    <property type="entry name" value="Phosphorylase Kinase, domain 1"/>
    <property type="match status" value="1"/>
</dbReference>
<gene>
    <name evidence="3" type="ORF">NEMBOFW57_010606</name>
</gene>
<sequence>MRCEIKVDKIQEERDRWVAALDDNEICRLASSFRGGDRCSIFQPRRHGAFNVCFFVEFQSPSERWVVRIPVPATFPNKAMMDEKTEIELATMRYVSAKTTIPVPKVHAYAFSDTGLNGLPYIVMDYVDGHSLKDLGYKSGETFGFMFFGEAQTRTGKHVYQQLADVYVQLRQLEFPRIGALGLPSRATPALTCSPDVISVRNRPLSIDMALQELDGLQPGNIFPPKTTLSTAKDFVDGLLSLADNKFEKEPDQGMDEKEPASILYAAHHFKRFVQDEWLNHSANLGPFVLTHGDIENVICNALFDRDYNLVGVVDWEWSRVVPAQFMVPPIWLLASQLDFVLLVQESYNQQVVHLRTAVQKREAALGVPPLLSTEWVPHETWCHTAIVIGLNYPELVYDVHWDLIFRKKVPKIRGATDEQLDQQHENEVVPRIRAFMEASQERRDFLERKIREQLEYFEAEKEHYGYKTPRRIIKRADVKPEFDIDRLLAWIRMCDGLDLHLSGLSTLRIIDVRRACIVECGADAKNAIVPRYVTLSYVWGGTPAVRLLRVNKPTLLQVGSLLNAWASLPRMIRDAIVLVRKLGAEYLWFDSLCLVQDDDEDMRRGVDAMDKIYTKAWLTIVAAHGDNADAGLPGISQTSPVLDDNAVKVTEEAFQEQLLSNRSVYFLSN</sequence>
<dbReference type="AlphaFoldDB" id="A0AAD4ERT0"/>
<reference evidence="3" key="1">
    <citation type="submission" date="2023-02" db="EMBL/GenBank/DDBJ databases">
        <authorList>
            <person name="Palmer J.M."/>
        </authorList>
    </citation>
    <scope>NUCLEOTIDE SEQUENCE</scope>
    <source>
        <strain evidence="3">FW57</strain>
    </source>
</reference>
<accession>A0AAD4ERT0</accession>
<keyword evidence="4" id="KW-1185">Reference proteome</keyword>
<evidence type="ECO:0000313" key="4">
    <source>
        <dbReference type="Proteomes" id="UP001197093"/>
    </source>
</evidence>
<dbReference type="PANTHER" id="PTHR33112">
    <property type="entry name" value="DOMAIN PROTEIN, PUTATIVE-RELATED"/>
    <property type="match status" value="1"/>
</dbReference>
<dbReference type="Pfam" id="PF06985">
    <property type="entry name" value="HET"/>
    <property type="match status" value="1"/>
</dbReference>
<evidence type="ECO:0000313" key="3">
    <source>
        <dbReference type="EMBL" id="KAG7284242.1"/>
    </source>
</evidence>
<evidence type="ECO:0000259" key="2">
    <source>
        <dbReference type="Pfam" id="PF06985"/>
    </source>
</evidence>
<dbReference type="InterPro" id="IPR011009">
    <property type="entry name" value="Kinase-like_dom_sf"/>
</dbReference>
<dbReference type="Pfam" id="PF01636">
    <property type="entry name" value="APH"/>
    <property type="match status" value="1"/>
</dbReference>
<name>A0AAD4ERT0_9PEZI</name>
<dbReference type="InterPro" id="IPR002575">
    <property type="entry name" value="Aminoglycoside_PTrfase"/>
</dbReference>
<dbReference type="SUPFAM" id="SSF56112">
    <property type="entry name" value="Protein kinase-like (PK-like)"/>
    <property type="match status" value="1"/>
</dbReference>
<organism evidence="3 4">
    <name type="scientific">Staphylotrichum longicolle</name>
    <dbReference type="NCBI Taxonomy" id="669026"/>
    <lineage>
        <taxon>Eukaryota</taxon>
        <taxon>Fungi</taxon>
        <taxon>Dikarya</taxon>
        <taxon>Ascomycota</taxon>
        <taxon>Pezizomycotina</taxon>
        <taxon>Sordariomycetes</taxon>
        <taxon>Sordariomycetidae</taxon>
        <taxon>Sordariales</taxon>
        <taxon>Chaetomiaceae</taxon>
        <taxon>Staphylotrichum</taxon>
    </lineage>
</organism>
<dbReference type="InterPro" id="IPR010730">
    <property type="entry name" value="HET"/>
</dbReference>
<evidence type="ECO:0008006" key="5">
    <source>
        <dbReference type="Google" id="ProtNLM"/>
    </source>
</evidence>
<dbReference type="PANTHER" id="PTHR33112:SF12">
    <property type="entry name" value="HETEROKARYON INCOMPATIBILITY DOMAIN-CONTAINING PROTEIN"/>
    <property type="match status" value="1"/>
</dbReference>